<proteinExistence type="predicted"/>
<dbReference type="OrthoDB" id="4305729at2759"/>
<feature type="repeat" description="ANK" evidence="1">
    <location>
        <begin position="296"/>
        <end position="325"/>
    </location>
</feature>
<feature type="compositionally biased region" description="Basic and acidic residues" evidence="2">
    <location>
        <begin position="355"/>
        <end position="370"/>
    </location>
</feature>
<dbReference type="Proteomes" id="UP000800082">
    <property type="component" value="Unassembled WGS sequence"/>
</dbReference>
<protein>
    <submittedName>
        <fullName evidence="3">Uncharacterized protein</fullName>
    </submittedName>
</protein>
<keyword evidence="1" id="KW-0040">ANK repeat</keyword>
<organism evidence="3 4">
    <name type="scientific">Didymella exigua CBS 183.55</name>
    <dbReference type="NCBI Taxonomy" id="1150837"/>
    <lineage>
        <taxon>Eukaryota</taxon>
        <taxon>Fungi</taxon>
        <taxon>Dikarya</taxon>
        <taxon>Ascomycota</taxon>
        <taxon>Pezizomycotina</taxon>
        <taxon>Dothideomycetes</taxon>
        <taxon>Pleosporomycetidae</taxon>
        <taxon>Pleosporales</taxon>
        <taxon>Pleosporineae</taxon>
        <taxon>Didymellaceae</taxon>
        <taxon>Didymella</taxon>
    </lineage>
</organism>
<evidence type="ECO:0000256" key="1">
    <source>
        <dbReference type="PROSITE-ProRule" id="PRU00023"/>
    </source>
</evidence>
<dbReference type="AlphaFoldDB" id="A0A6A5R904"/>
<gene>
    <name evidence="3" type="ORF">M421DRAFT_425228</name>
</gene>
<name>A0A6A5R904_9PLEO</name>
<dbReference type="PROSITE" id="PS50088">
    <property type="entry name" value="ANK_REPEAT"/>
    <property type="match status" value="1"/>
</dbReference>
<evidence type="ECO:0000256" key="2">
    <source>
        <dbReference type="SAM" id="MobiDB-lite"/>
    </source>
</evidence>
<dbReference type="Gene3D" id="1.25.40.20">
    <property type="entry name" value="Ankyrin repeat-containing domain"/>
    <property type="match status" value="1"/>
</dbReference>
<accession>A0A6A5R904</accession>
<dbReference type="InterPro" id="IPR036770">
    <property type="entry name" value="Ankyrin_rpt-contain_sf"/>
</dbReference>
<dbReference type="RefSeq" id="XP_033444296.1">
    <property type="nucleotide sequence ID" value="XM_033594011.1"/>
</dbReference>
<dbReference type="SUPFAM" id="SSF48403">
    <property type="entry name" value="Ankyrin repeat"/>
    <property type="match status" value="1"/>
</dbReference>
<dbReference type="GeneID" id="54351679"/>
<dbReference type="EMBL" id="ML978998">
    <property type="protein sequence ID" value="KAF1924043.1"/>
    <property type="molecule type" value="Genomic_DNA"/>
</dbReference>
<reference evidence="3" key="1">
    <citation type="journal article" date="2020" name="Stud. Mycol.">
        <title>101 Dothideomycetes genomes: a test case for predicting lifestyles and emergence of pathogens.</title>
        <authorList>
            <person name="Haridas S."/>
            <person name="Albert R."/>
            <person name="Binder M."/>
            <person name="Bloem J."/>
            <person name="Labutti K."/>
            <person name="Salamov A."/>
            <person name="Andreopoulos B."/>
            <person name="Baker S."/>
            <person name="Barry K."/>
            <person name="Bills G."/>
            <person name="Bluhm B."/>
            <person name="Cannon C."/>
            <person name="Castanera R."/>
            <person name="Culley D."/>
            <person name="Daum C."/>
            <person name="Ezra D."/>
            <person name="Gonzalez J."/>
            <person name="Henrissat B."/>
            <person name="Kuo A."/>
            <person name="Liang C."/>
            <person name="Lipzen A."/>
            <person name="Lutzoni F."/>
            <person name="Magnuson J."/>
            <person name="Mondo S."/>
            <person name="Nolan M."/>
            <person name="Ohm R."/>
            <person name="Pangilinan J."/>
            <person name="Park H.-J."/>
            <person name="Ramirez L."/>
            <person name="Alfaro M."/>
            <person name="Sun H."/>
            <person name="Tritt A."/>
            <person name="Yoshinaga Y."/>
            <person name="Zwiers L.-H."/>
            <person name="Turgeon B."/>
            <person name="Goodwin S."/>
            <person name="Spatafora J."/>
            <person name="Crous P."/>
            <person name="Grigoriev I."/>
        </authorList>
    </citation>
    <scope>NUCLEOTIDE SEQUENCE</scope>
    <source>
        <strain evidence="3">CBS 183.55</strain>
    </source>
</reference>
<evidence type="ECO:0000313" key="3">
    <source>
        <dbReference type="EMBL" id="KAF1924043.1"/>
    </source>
</evidence>
<sequence length="388" mass="43105">MSAILTRMNPKSVPNDYLFRYMDAAADYLMRFLEDQTQKQQDTYRCAVGQAICLIRTSERVISCLWSDLSGLTLADTANLEGSDPEQLLAAAAAVGCSSAVRHLLPTLTHPIQTSWTMGRPLTAAAINDQLGTADLLYKLPTVHTTNESYLWATIESCMGIENDDFIPQLLKWLQTASDICPDARQKRELRLYAIETGAVEVLRTVDTLGAVSANCGLYSSDFQTACVHGQTETIKYFTEADISAHPRWKRKRITCLTHGLRVTAGYGWFVAARYLVSKDADVNGQYDVQGLYVGTALDAAVYHNRLDMVELLLDSGTRVHVDEESSYGEYTLSTAREQGSEMARLISAAVGQKWGRESQEGRRMHGSRADDDDDALTDNMRDLYLRG</sequence>
<keyword evidence="4" id="KW-1185">Reference proteome</keyword>
<evidence type="ECO:0000313" key="4">
    <source>
        <dbReference type="Proteomes" id="UP000800082"/>
    </source>
</evidence>
<dbReference type="InterPro" id="IPR002110">
    <property type="entry name" value="Ankyrin_rpt"/>
</dbReference>
<dbReference type="Pfam" id="PF13637">
    <property type="entry name" value="Ank_4"/>
    <property type="match status" value="1"/>
</dbReference>
<feature type="region of interest" description="Disordered" evidence="2">
    <location>
        <begin position="354"/>
        <end position="376"/>
    </location>
</feature>